<protein>
    <submittedName>
        <fullName evidence="1">Uncharacterized protein</fullName>
    </submittedName>
</protein>
<gene>
    <name evidence="1" type="ORF">VTL71DRAFT_7111</name>
</gene>
<dbReference type="Proteomes" id="UP001595075">
    <property type="component" value="Unassembled WGS sequence"/>
</dbReference>
<evidence type="ECO:0000313" key="2">
    <source>
        <dbReference type="Proteomes" id="UP001595075"/>
    </source>
</evidence>
<accession>A0ABR4BYD4</accession>
<evidence type="ECO:0000313" key="1">
    <source>
        <dbReference type="EMBL" id="KAL2061733.1"/>
    </source>
</evidence>
<name>A0ABR4BYD4_9HELO</name>
<keyword evidence="2" id="KW-1185">Reference proteome</keyword>
<proteinExistence type="predicted"/>
<reference evidence="1 2" key="1">
    <citation type="journal article" date="2024" name="Commun. Biol.">
        <title>Comparative genomic analysis of thermophilic fungi reveals convergent evolutionary adaptations and gene losses.</title>
        <authorList>
            <person name="Steindorff A.S."/>
            <person name="Aguilar-Pontes M.V."/>
            <person name="Robinson A.J."/>
            <person name="Andreopoulos B."/>
            <person name="LaButti K."/>
            <person name="Kuo A."/>
            <person name="Mondo S."/>
            <person name="Riley R."/>
            <person name="Otillar R."/>
            <person name="Haridas S."/>
            <person name="Lipzen A."/>
            <person name="Grimwood J."/>
            <person name="Schmutz J."/>
            <person name="Clum A."/>
            <person name="Reid I.D."/>
            <person name="Moisan M.C."/>
            <person name="Butler G."/>
            <person name="Nguyen T.T.M."/>
            <person name="Dewar K."/>
            <person name="Conant G."/>
            <person name="Drula E."/>
            <person name="Henrissat B."/>
            <person name="Hansel C."/>
            <person name="Singer S."/>
            <person name="Hutchinson M.I."/>
            <person name="de Vries R.P."/>
            <person name="Natvig D.O."/>
            <person name="Powell A.J."/>
            <person name="Tsang A."/>
            <person name="Grigoriev I.V."/>
        </authorList>
    </citation>
    <scope>NUCLEOTIDE SEQUENCE [LARGE SCALE GENOMIC DNA]</scope>
    <source>
        <strain evidence="1 2">CBS 494.80</strain>
    </source>
</reference>
<dbReference type="EMBL" id="JAZHXI010000018">
    <property type="protein sequence ID" value="KAL2061733.1"/>
    <property type="molecule type" value="Genomic_DNA"/>
</dbReference>
<comment type="caution">
    <text evidence="1">The sequence shown here is derived from an EMBL/GenBank/DDBJ whole genome shotgun (WGS) entry which is preliminary data.</text>
</comment>
<sequence length="71" mass="8621">MYFLYFYARRRNAHISPKWVSRTQSYNECPKVTHSLQFQRDRVAIPSRTPHDLINRPTLRNSKMQFFSQSD</sequence>
<organism evidence="1 2">
    <name type="scientific">Oculimacula yallundae</name>
    <dbReference type="NCBI Taxonomy" id="86028"/>
    <lineage>
        <taxon>Eukaryota</taxon>
        <taxon>Fungi</taxon>
        <taxon>Dikarya</taxon>
        <taxon>Ascomycota</taxon>
        <taxon>Pezizomycotina</taxon>
        <taxon>Leotiomycetes</taxon>
        <taxon>Helotiales</taxon>
        <taxon>Ploettnerulaceae</taxon>
        <taxon>Oculimacula</taxon>
    </lineage>
</organism>